<dbReference type="PANTHER" id="PTHR20974:SF0">
    <property type="entry name" value="UPF0585 PROTEIN CG18661"/>
    <property type="match status" value="1"/>
</dbReference>
<proteinExistence type="predicted"/>
<organism evidence="1 4">
    <name type="scientific">Neoroseomonas oryzicola</name>
    <dbReference type="NCBI Taxonomy" id="535904"/>
    <lineage>
        <taxon>Bacteria</taxon>
        <taxon>Pseudomonadati</taxon>
        <taxon>Pseudomonadota</taxon>
        <taxon>Alphaproteobacteria</taxon>
        <taxon>Acetobacterales</taxon>
        <taxon>Acetobacteraceae</taxon>
        <taxon>Neoroseomonas</taxon>
    </lineage>
</organism>
<dbReference type="InterPro" id="IPR010342">
    <property type="entry name" value="DUF938"/>
</dbReference>
<evidence type="ECO:0000313" key="1">
    <source>
        <dbReference type="EMBL" id="MBR0660067.1"/>
    </source>
</evidence>
<reference evidence="1" key="3">
    <citation type="journal article" date="2021" name="Syst. Appl. Microbiol.">
        <title>Roseomonas hellenica sp. nov., isolated from roots of wild-growing Alkanna tinctoria.</title>
        <authorList>
            <person name="Rat A."/>
            <person name="Naranjo H.D."/>
            <person name="Lebbe L."/>
            <person name="Cnockaert M."/>
            <person name="Krigas N."/>
            <person name="Grigoriadou K."/>
            <person name="Maloupa E."/>
            <person name="Willems A."/>
        </authorList>
    </citation>
    <scope>NUCLEOTIDE SEQUENCE</scope>
    <source>
        <strain evidence="1">LMG 31161</strain>
    </source>
</reference>
<protein>
    <submittedName>
        <fullName evidence="1">DUF938 domain-containing protein</fullName>
    </submittedName>
</protein>
<dbReference type="Gene3D" id="3.40.50.150">
    <property type="entry name" value="Vaccinia Virus protein VP39"/>
    <property type="match status" value="1"/>
</dbReference>
<dbReference type="InterPro" id="IPR029063">
    <property type="entry name" value="SAM-dependent_MTases_sf"/>
</dbReference>
<dbReference type="EMBL" id="JAAVUP010000003">
    <property type="protein sequence ID" value="NKE18212.1"/>
    <property type="molecule type" value="Genomic_DNA"/>
</dbReference>
<sequence>MTDPRRFAPAAARNRDPILDVLRGILPARGVVLEVASGSGEHAIHFAAAMPALTFQPSDPDADARASIDAWAREAALANLLPAAALDASAWPWPVGAADAVVCINMIHISRWAATEGLLHGAAALLPEGAPLVLYGPYKRGGDHTAPSNAAFDADLRVRNPEWGVRDLEAVAALAATKGFGPPEVTEMPANNLTVAFRRGPRR</sequence>
<dbReference type="PANTHER" id="PTHR20974">
    <property type="entry name" value="UPF0585 PROTEIN CG18661"/>
    <property type="match status" value="1"/>
</dbReference>
<accession>A0A9X9WIA7</accession>
<dbReference type="SUPFAM" id="SSF53335">
    <property type="entry name" value="S-adenosyl-L-methionine-dependent methyltransferases"/>
    <property type="match status" value="1"/>
</dbReference>
<comment type="caution">
    <text evidence="1">The sequence shown here is derived from an EMBL/GenBank/DDBJ whole genome shotgun (WGS) entry which is preliminary data.</text>
</comment>
<dbReference type="RefSeq" id="WP_168042080.1">
    <property type="nucleotide sequence ID" value="NZ_JAAEDK010000025.1"/>
</dbReference>
<dbReference type="AlphaFoldDB" id="A0A9X9WIA7"/>
<reference evidence="2 3" key="2">
    <citation type="submission" date="2020-02" db="EMBL/GenBank/DDBJ databases">
        <authorList>
            <person name="Sun Q."/>
            <person name="Inoue M."/>
        </authorList>
    </citation>
    <scope>NUCLEOTIDE SEQUENCE [LARGE SCALE GENOMIC DNA]</scope>
    <source>
        <strain evidence="2 3">KCTC 22478</strain>
    </source>
</reference>
<keyword evidence="3" id="KW-1185">Reference proteome</keyword>
<dbReference type="Pfam" id="PF06080">
    <property type="entry name" value="DUF938"/>
    <property type="match status" value="1"/>
</dbReference>
<name>A0A9X9WIA7_9PROT</name>
<dbReference type="EMBL" id="JAAEDK010000025">
    <property type="protein sequence ID" value="MBR0660067.1"/>
    <property type="molecule type" value="Genomic_DNA"/>
</dbReference>
<dbReference type="Proteomes" id="UP001138708">
    <property type="component" value="Unassembled WGS sequence"/>
</dbReference>
<reference evidence="1" key="1">
    <citation type="submission" date="2020-01" db="EMBL/GenBank/DDBJ databases">
        <authorList>
            <person name="Rat A."/>
        </authorList>
    </citation>
    <scope>NUCLEOTIDE SEQUENCE</scope>
    <source>
        <strain evidence="1">LMG 31161</strain>
    </source>
</reference>
<evidence type="ECO:0000313" key="4">
    <source>
        <dbReference type="Proteomes" id="UP001138708"/>
    </source>
</evidence>
<gene>
    <name evidence="2" type="ORF">GWK15_14765</name>
    <name evidence="1" type="ORF">GXW75_12475</name>
</gene>
<dbReference type="Proteomes" id="UP000746741">
    <property type="component" value="Unassembled WGS sequence"/>
</dbReference>
<evidence type="ECO:0000313" key="3">
    <source>
        <dbReference type="Proteomes" id="UP000746741"/>
    </source>
</evidence>
<evidence type="ECO:0000313" key="2">
    <source>
        <dbReference type="EMBL" id="NKE18212.1"/>
    </source>
</evidence>